<dbReference type="Proteomes" id="UP000289792">
    <property type="component" value="Unassembled WGS sequence"/>
</dbReference>
<dbReference type="PANTHER" id="PTHR33546">
    <property type="entry name" value="LARGE, MULTIFUNCTIONAL SECRETED PROTEIN-RELATED"/>
    <property type="match status" value="1"/>
</dbReference>
<accession>A0A4Q0XEI7</accession>
<name>A0A4Q0XEI7_9FLAO</name>
<dbReference type="AlphaFoldDB" id="A0A4Q0XEI7"/>
<keyword evidence="4" id="KW-1185">Reference proteome</keyword>
<dbReference type="SUPFAM" id="SSF50952">
    <property type="entry name" value="Soluble quinoprotein glucose dehydrogenase"/>
    <property type="match status" value="1"/>
</dbReference>
<dbReference type="Gene3D" id="2.120.10.30">
    <property type="entry name" value="TolB, C-terminal domain"/>
    <property type="match status" value="1"/>
</dbReference>
<evidence type="ECO:0000313" key="4">
    <source>
        <dbReference type="Proteomes" id="UP000289792"/>
    </source>
</evidence>
<evidence type="ECO:0000259" key="2">
    <source>
        <dbReference type="Pfam" id="PF07995"/>
    </source>
</evidence>
<dbReference type="EMBL" id="SDDZ01000006">
    <property type="protein sequence ID" value="RXJ49568.1"/>
    <property type="molecule type" value="Genomic_DNA"/>
</dbReference>
<feature type="signal peptide" evidence="1">
    <location>
        <begin position="1"/>
        <end position="28"/>
    </location>
</feature>
<feature type="chain" id="PRO_5020833059" evidence="1">
    <location>
        <begin position="29"/>
        <end position="533"/>
    </location>
</feature>
<protein>
    <submittedName>
        <fullName evidence="3">Glucose dehydrogenase</fullName>
    </submittedName>
</protein>
<dbReference type="InterPro" id="IPR011041">
    <property type="entry name" value="Quinoprot_gluc/sorb_DH_b-prop"/>
</dbReference>
<dbReference type="Pfam" id="PF07995">
    <property type="entry name" value="GSDH"/>
    <property type="match status" value="1"/>
</dbReference>
<reference evidence="3 4" key="1">
    <citation type="submission" date="2019-01" db="EMBL/GenBank/DDBJ databases">
        <title>Genome sequence of the Antarctic species Gelidibacter gilvus ACAM 158(T).</title>
        <authorList>
            <person name="Bowman J.P."/>
        </authorList>
    </citation>
    <scope>NUCLEOTIDE SEQUENCE [LARGE SCALE GENOMIC DNA]</scope>
    <source>
        <strain evidence="3 4">IC158</strain>
    </source>
</reference>
<dbReference type="InterPro" id="IPR011042">
    <property type="entry name" value="6-blade_b-propeller_TolB-like"/>
</dbReference>
<organism evidence="3 4">
    <name type="scientific">Gelidibacter gilvus</name>
    <dbReference type="NCBI Taxonomy" id="59602"/>
    <lineage>
        <taxon>Bacteria</taxon>
        <taxon>Pseudomonadati</taxon>
        <taxon>Bacteroidota</taxon>
        <taxon>Flavobacteriia</taxon>
        <taxon>Flavobacteriales</taxon>
        <taxon>Flavobacteriaceae</taxon>
        <taxon>Gelidibacter</taxon>
    </lineage>
</organism>
<sequence>MIQIKQLLRTPSNLFVLVCFATCCFACAIPHTSVPTGIYPKIPQKIPAPDASAAIVPEGYKVEIFMKDLIWPTSIEFDESGNVYVAEAGYVYGDLVAPTPIFKISLDGTIVRFAEGFIGPVTDLLWHNDLLYVSHKGKISTVSQAGNITDIITDLPSYGDHQNNGMSIGPDGKLYFGQGTVTNSGIVGLDNVYPYVWLMLYPEEHDIPAKDIKLTNESFLTPQANNVLARQGNLLSFGSNLTYAVTSLFNRNKNTSLLVRTRGFNAFGEKSKTIKGQVKSSGTILRANLDGSGLEVYAWGLRNPFGVVWGADGQLYVTDNGYDARGSRPIANAKDNIFQIKQDAWYGFPDFSSGIPVTDPQFRSQRGSKIEFLMKAHPELDMPWMTRPANSATAKFDFSTNDSFGFQGHIFLAEFGSGTPATGEANFSGYSVVRIDPATKQAQAFLSTRATEQELESGAVAGPRRPVEAKFSRNGEALYIVDIGVIGFDLAGAGPFPSPAPGTGVIWRITKTGNNAAAPPGNLSPMPPKANSN</sequence>
<gene>
    <name evidence="3" type="ORF">ESZ48_11180</name>
</gene>
<evidence type="ECO:0000256" key="1">
    <source>
        <dbReference type="SAM" id="SignalP"/>
    </source>
</evidence>
<dbReference type="InterPro" id="IPR012938">
    <property type="entry name" value="Glc/Sorbosone_DH"/>
</dbReference>
<keyword evidence="1" id="KW-0732">Signal</keyword>
<proteinExistence type="predicted"/>
<dbReference type="PANTHER" id="PTHR33546:SF1">
    <property type="entry name" value="LARGE, MULTIFUNCTIONAL SECRETED PROTEIN"/>
    <property type="match status" value="1"/>
</dbReference>
<evidence type="ECO:0000313" key="3">
    <source>
        <dbReference type="EMBL" id="RXJ49568.1"/>
    </source>
</evidence>
<comment type="caution">
    <text evidence="3">The sequence shown here is derived from an EMBL/GenBank/DDBJ whole genome shotgun (WGS) entry which is preliminary data.</text>
</comment>
<feature type="domain" description="Glucose/Sorbosone dehydrogenase" evidence="2">
    <location>
        <begin position="291"/>
        <end position="413"/>
    </location>
</feature>
<dbReference type="OrthoDB" id="9770043at2"/>